<name>A0ABS0BWV6_9GAMM</name>
<keyword evidence="6" id="KW-1185">Reference proteome</keyword>
<reference evidence="5 6" key="2">
    <citation type="submission" date="2020-11" db="EMBL/GenBank/DDBJ databases">
        <title>Sulfur oxidizing isolate from Hospital Hole Sinkhole.</title>
        <authorList>
            <person name="Scott K.M."/>
        </authorList>
    </citation>
    <scope>NUCLEOTIDE SEQUENCE [LARGE SCALE GENOMIC DNA]</scope>
    <source>
        <strain evidence="5 6">HH1</strain>
    </source>
</reference>
<gene>
    <name evidence="5" type="ORF">H8792_007910</name>
</gene>
<dbReference type="EMBL" id="JACBGI020000014">
    <property type="protein sequence ID" value="MBF6058264.1"/>
    <property type="molecule type" value="Genomic_DNA"/>
</dbReference>
<dbReference type="SUPFAM" id="SSF111369">
    <property type="entry name" value="HlyD-like secretion proteins"/>
    <property type="match status" value="1"/>
</dbReference>
<dbReference type="PANTHER" id="PTHR30469:SF33">
    <property type="entry name" value="SLR1207 PROTEIN"/>
    <property type="match status" value="1"/>
</dbReference>
<sequence>MKKLLGYACVGMLAYGLGSSAALAQTVQIGSLVAGQVSKVYVKVGQNVKKGQSLLNIDSARYQAKNNMLQAQLRLAEARLKDAQVELSQAQDLFDRTVTAKRSLDAAQLAYDVAQATKESAVAELAMHQAWKKYVYVTAPVNAKVVKIHAPVGTTVYKENTPLIELDDGQ</sequence>
<evidence type="ECO:0000259" key="4">
    <source>
        <dbReference type="Pfam" id="PF25917"/>
    </source>
</evidence>
<evidence type="ECO:0000256" key="2">
    <source>
        <dbReference type="SAM" id="Coils"/>
    </source>
</evidence>
<comment type="caution">
    <text evidence="5">The sequence shown here is derived from an EMBL/GenBank/DDBJ whole genome shotgun (WGS) entry which is preliminary data.</text>
</comment>
<dbReference type="PANTHER" id="PTHR30469">
    <property type="entry name" value="MULTIDRUG RESISTANCE PROTEIN MDTA"/>
    <property type="match status" value="1"/>
</dbReference>
<evidence type="ECO:0000256" key="3">
    <source>
        <dbReference type="SAM" id="SignalP"/>
    </source>
</evidence>
<dbReference type="InterPro" id="IPR006143">
    <property type="entry name" value="RND_pump_MFP"/>
</dbReference>
<dbReference type="Pfam" id="PF25917">
    <property type="entry name" value="BSH_RND"/>
    <property type="match status" value="1"/>
</dbReference>
<dbReference type="RefSeq" id="WP_185978409.1">
    <property type="nucleotide sequence ID" value="NZ_JACBGI020000014.1"/>
</dbReference>
<dbReference type="Proteomes" id="UP001193680">
    <property type="component" value="Unassembled WGS sequence"/>
</dbReference>
<proteinExistence type="inferred from homology"/>
<dbReference type="InterPro" id="IPR058625">
    <property type="entry name" value="MdtA-like_BSH"/>
</dbReference>
<comment type="similarity">
    <text evidence="1">Belongs to the membrane fusion protein (MFP) (TC 8.A.1) family.</text>
</comment>
<accession>A0ABS0BWV6</accession>
<keyword evidence="3" id="KW-0732">Signal</keyword>
<organism evidence="5 6">
    <name type="scientific">Thiomicrorhabdus heinhorstiae</name>
    <dbReference type="NCBI Taxonomy" id="2748010"/>
    <lineage>
        <taxon>Bacteria</taxon>
        <taxon>Pseudomonadati</taxon>
        <taxon>Pseudomonadota</taxon>
        <taxon>Gammaproteobacteria</taxon>
        <taxon>Thiotrichales</taxon>
        <taxon>Piscirickettsiaceae</taxon>
        <taxon>Thiomicrorhabdus</taxon>
    </lineage>
</organism>
<feature type="domain" description="Multidrug resistance protein MdtA-like barrel-sandwich hybrid" evidence="4">
    <location>
        <begin position="26"/>
        <end position="160"/>
    </location>
</feature>
<evidence type="ECO:0000256" key="1">
    <source>
        <dbReference type="ARBA" id="ARBA00009477"/>
    </source>
</evidence>
<keyword evidence="2" id="KW-0175">Coiled coil</keyword>
<reference evidence="5 6" key="1">
    <citation type="submission" date="2020-06" db="EMBL/GenBank/DDBJ databases">
        <authorList>
            <person name="Scott K."/>
        </authorList>
    </citation>
    <scope>NUCLEOTIDE SEQUENCE [LARGE SCALE GENOMIC DNA]</scope>
    <source>
        <strain evidence="5 6">HH1</strain>
    </source>
</reference>
<dbReference type="Gene3D" id="1.10.287.470">
    <property type="entry name" value="Helix hairpin bin"/>
    <property type="match status" value="1"/>
</dbReference>
<protein>
    <submittedName>
        <fullName evidence="5">Efflux RND transporter periplasmic adaptor subunit</fullName>
    </submittedName>
</protein>
<evidence type="ECO:0000313" key="6">
    <source>
        <dbReference type="Proteomes" id="UP001193680"/>
    </source>
</evidence>
<feature type="coiled-coil region" evidence="2">
    <location>
        <begin position="59"/>
        <end position="93"/>
    </location>
</feature>
<dbReference type="Gene3D" id="2.40.50.100">
    <property type="match status" value="1"/>
</dbReference>
<feature type="signal peptide" evidence="3">
    <location>
        <begin position="1"/>
        <end position="24"/>
    </location>
</feature>
<evidence type="ECO:0000313" key="5">
    <source>
        <dbReference type="EMBL" id="MBF6058264.1"/>
    </source>
</evidence>
<feature type="chain" id="PRO_5047013992" evidence="3">
    <location>
        <begin position="25"/>
        <end position="170"/>
    </location>
</feature>
<dbReference type="NCBIfam" id="TIGR01730">
    <property type="entry name" value="RND_mfp"/>
    <property type="match status" value="1"/>
</dbReference>